<sequence length="158" mass="18518">MVKDIKLKIPREKSIEIINEHIDRLRDLEVVENIESVFKKIIISMNNVLDSQEVIERLKAKTKFQFNTYSKERAKENAVRAKDSVIIYLEEVLSCIKENDYKLSDYNAEFSKEVALLIVKKILNNFYMHIEAMYEADVHGKAGITKENLSKIKRILVR</sequence>
<protein>
    <submittedName>
        <fullName evidence="1">Uncharacterized protein</fullName>
    </submittedName>
</protein>
<name>A0A644ZXB0_9ZZZZ</name>
<organism evidence="1">
    <name type="scientific">bioreactor metagenome</name>
    <dbReference type="NCBI Taxonomy" id="1076179"/>
    <lineage>
        <taxon>unclassified sequences</taxon>
        <taxon>metagenomes</taxon>
        <taxon>ecological metagenomes</taxon>
    </lineage>
</organism>
<reference evidence="1" key="1">
    <citation type="submission" date="2019-08" db="EMBL/GenBank/DDBJ databases">
        <authorList>
            <person name="Kucharzyk K."/>
            <person name="Murdoch R.W."/>
            <person name="Higgins S."/>
            <person name="Loffler F."/>
        </authorList>
    </citation>
    <scope>NUCLEOTIDE SEQUENCE</scope>
</reference>
<comment type="caution">
    <text evidence="1">The sequence shown here is derived from an EMBL/GenBank/DDBJ whole genome shotgun (WGS) entry which is preliminary data.</text>
</comment>
<dbReference type="AlphaFoldDB" id="A0A644ZXB0"/>
<proteinExistence type="predicted"/>
<evidence type="ECO:0000313" key="1">
    <source>
        <dbReference type="EMBL" id="MPM45058.1"/>
    </source>
</evidence>
<dbReference type="EMBL" id="VSSQ01010727">
    <property type="protein sequence ID" value="MPM45058.1"/>
    <property type="molecule type" value="Genomic_DNA"/>
</dbReference>
<gene>
    <name evidence="1" type="ORF">SDC9_91743</name>
</gene>
<accession>A0A644ZXB0</accession>